<dbReference type="OrthoDB" id="10521297at2759"/>
<protein>
    <submittedName>
        <fullName evidence="3">Uncharacterized protein</fullName>
    </submittedName>
</protein>
<dbReference type="AlphaFoldDB" id="A0A8K0KXL0"/>
<feature type="transmembrane region" description="Helical" evidence="2">
    <location>
        <begin position="44"/>
        <end position="62"/>
    </location>
</feature>
<gene>
    <name evidence="3" type="ORF">KVT40_007143</name>
</gene>
<reference evidence="3" key="1">
    <citation type="submission" date="2021-07" db="EMBL/GenBank/DDBJ databases">
        <title>Elsinoe batatas strain:CRI-CJ2 Genome sequencing and assembly.</title>
        <authorList>
            <person name="Huang L."/>
        </authorList>
    </citation>
    <scope>NUCLEOTIDE SEQUENCE</scope>
    <source>
        <strain evidence="3">CRI-CJ2</strain>
    </source>
</reference>
<evidence type="ECO:0000313" key="3">
    <source>
        <dbReference type="EMBL" id="KAG8625392.1"/>
    </source>
</evidence>
<feature type="compositionally biased region" description="Low complexity" evidence="1">
    <location>
        <begin position="186"/>
        <end position="195"/>
    </location>
</feature>
<evidence type="ECO:0000313" key="4">
    <source>
        <dbReference type="Proteomes" id="UP000809789"/>
    </source>
</evidence>
<evidence type="ECO:0000256" key="2">
    <source>
        <dbReference type="SAM" id="Phobius"/>
    </source>
</evidence>
<evidence type="ECO:0000256" key="1">
    <source>
        <dbReference type="SAM" id="MobiDB-lite"/>
    </source>
</evidence>
<proteinExistence type="predicted"/>
<keyword evidence="4" id="KW-1185">Reference proteome</keyword>
<keyword evidence="2" id="KW-0812">Transmembrane</keyword>
<feature type="transmembrane region" description="Helical" evidence="2">
    <location>
        <begin position="133"/>
        <end position="153"/>
    </location>
</feature>
<organism evidence="3 4">
    <name type="scientific">Elsinoe batatas</name>
    <dbReference type="NCBI Taxonomy" id="2601811"/>
    <lineage>
        <taxon>Eukaryota</taxon>
        <taxon>Fungi</taxon>
        <taxon>Dikarya</taxon>
        <taxon>Ascomycota</taxon>
        <taxon>Pezizomycotina</taxon>
        <taxon>Dothideomycetes</taxon>
        <taxon>Dothideomycetidae</taxon>
        <taxon>Myriangiales</taxon>
        <taxon>Elsinoaceae</taxon>
        <taxon>Elsinoe</taxon>
    </lineage>
</organism>
<dbReference type="Proteomes" id="UP000809789">
    <property type="component" value="Unassembled WGS sequence"/>
</dbReference>
<accession>A0A8K0KXL0</accession>
<name>A0A8K0KXL0_9PEZI</name>
<feature type="transmembrane region" description="Helical" evidence="2">
    <location>
        <begin position="91"/>
        <end position="113"/>
    </location>
</feature>
<sequence>MAAEKIAPPRRRGTSLLRKVSTLSILPAIPLLILHSALIKSPRIILAVVPLLISTVSGFIVLRKARRLALQLATNDSSPPPSDIKKAKKRILLLFIADLAIATVYAILLVYIHVNALRSRSTSMLTAYACMPLWVNLFAHSLIVMRTLCKVIVGCAKRKHIRKLQNREWQGSKCRNARVDLCSAGETAETTTSGEGSEKDVLLTPSTTVDDAGEEARPVAA</sequence>
<keyword evidence="2" id="KW-0472">Membrane</keyword>
<keyword evidence="2" id="KW-1133">Transmembrane helix</keyword>
<comment type="caution">
    <text evidence="3">The sequence shown here is derived from an EMBL/GenBank/DDBJ whole genome shotgun (WGS) entry which is preliminary data.</text>
</comment>
<dbReference type="EMBL" id="JAESVG020000008">
    <property type="protein sequence ID" value="KAG8625392.1"/>
    <property type="molecule type" value="Genomic_DNA"/>
</dbReference>
<feature type="region of interest" description="Disordered" evidence="1">
    <location>
        <begin position="186"/>
        <end position="221"/>
    </location>
</feature>
<feature type="transmembrane region" description="Helical" evidence="2">
    <location>
        <begin position="20"/>
        <end position="38"/>
    </location>
</feature>